<evidence type="ECO:0000313" key="1">
    <source>
        <dbReference type="EMBL" id="GAN35906.1"/>
    </source>
</evidence>
<reference evidence="2" key="1">
    <citation type="submission" date="2014-05" db="EMBL/GenBank/DDBJ databases">
        <title>Whole genome sequencing of Lactobacillus casei NRIC0644.</title>
        <authorList>
            <person name="Atarashi H."/>
            <person name="Yoshida Y."/>
            <person name="Fujimura S."/>
            <person name="Tanaka N."/>
            <person name="Shiwa Y."/>
            <person name="Yoshikawa H."/>
            <person name="Okada S."/>
            <person name="Nakagawa J."/>
        </authorList>
    </citation>
    <scope>NUCLEOTIDE SEQUENCE [LARGE SCALE GENOMIC DNA]</scope>
    <source>
        <strain evidence="2">NRIC0644</strain>
    </source>
</reference>
<name>A0A0C9PLP5_LACPA</name>
<dbReference type="EMBL" id="BAYM01000035">
    <property type="protein sequence ID" value="GAN35906.1"/>
    <property type="molecule type" value="Genomic_DNA"/>
</dbReference>
<gene>
    <name evidence="1" type="ORF">LC0644_0495</name>
</gene>
<accession>A0A0C9PLP5</accession>
<sequence length="61" mass="6853">MSNKSRATITVGVAYNRPKLASGLSLRKLSDNNTFISETMMMIVVALECTQRFNIAFVRKK</sequence>
<protein>
    <submittedName>
        <fullName evidence="1">Uncharacterized protein</fullName>
    </submittedName>
</protein>
<dbReference type="Proteomes" id="UP000032552">
    <property type="component" value="Unassembled WGS sequence"/>
</dbReference>
<evidence type="ECO:0000313" key="2">
    <source>
        <dbReference type="Proteomes" id="UP000032552"/>
    </source>
</evidence>
<organism evidence="1 2">
    <name type="scientific">Lacticaseibacillus paracasei NRIC 0644</name>
    <dbReference type="NCBI Taxonomy" id="1435038"/>
    <lineage>
        <taxon>Bacteria</taxon>
        <taxon>Bacillati</taxon>
        <taxon>Bacillota</taxon>
        <taxon>Bacilli</taxon>
        <taxon>Lactobacillales</taxon>
        <taxon>Lactobacillaceae</taxon>
        <taxon>Lacticaseibacillus</taxon>
    </lineage>
</organism>
<proteinExistence type="predicted"/>
<dbReference type="AlphaFoldDB" id="A0A0C9PLP5"/>
<comment type="caution">
    <text evidence="1">The sequence shown here is derived from an EMBL/GenBank/DDBJ whole genome shotgun (WGS) entry which is preliminary data.</text>
</comment>